<dbReference type="InterPro" id="IPR003439">
    <property type="entry name" value="ABC_transporter-like_ATP-bd"/>
</dbReference>
<dbReference type="SMART" id="SM00382">
    <property type="entry name" value="AAA"/>
    <property type="match status" value="1"/>
</dbReference>
<accession>A0A060IIT7</accession>
<evidence type="ECO:0000256" key="5">
    <source>
        <dbReference type="ARBA" id="ARBA00022967"/>
    </source>
</evidence>
<geneLocation type="plasmid" evidence="8 9">
    <name>pRetIE4771e</name>
</geneLocation>
<dbReference type="HOGENOM" id="CLU_000604_1_11_5"/>
<sequence length="262" mass="28280">MIRLENIAIERGGQRIVSGIDTSLEAGKIHAVIGPNGTGKTTLLRALFGDLPLAEGRLTLGGNSLSAGRTSARTLKSWRESFAYMPQDTAADIALTVLEVVVLGRLGRLSLHIDDETLEMAMTRLSQTGIDHLAGRNIASLSGGQRQMALFAQVLMRAPKVMLLDEPVSALDLKHQLALLDLVRRETRANGWVTMVVLHDLNLACQYADNLLVIADGTMKASGHPQSIVTPSLIAHTYGVDVEVLRDRRGQPVIQPLVAENA</sequence>
<organism evidence="8 9">
    <name type="scientific">Rhizobium etli bv. mimosae str. IE4771</name>
    <dbReference type="NCBI Taxonomy" id="1432050"/>
    <lineage>
        <taxon>Bacteria</taxon>
        <taxon>Pseudomonadati</taxon>
        <taxon>Pseudomonadota</taxon>
        <taxon>Alphaproteobacteria</taxon>
        <taxon>Hyphomicrobiales</taxon>
        <taxon>Rhizobiaceae</taxon>
        <taxon>Rhizobium/Agrobacterium group</taxon>
        <taxon>Rhizobium</taxon>
    </lineage>
</organism>
<dbReference type="CDD" id="cd03214">
    <property type="entry name" value="ABC_Iron-Siderophores_B12_Hemin"/>
    <property type="match status" value="1"/>
</dbReference>
<dbReference type="Proteomes" id="UP000027180">
    <property type="component" value="Plasmid pRetIE4771e"/>
</dbReference>
<dbReference type="Gene3D" id="3.40.50.300">
    <property type="entry name" value="P-loop containing nucleotide triphosphate hydrolases"/>
    <property type="match status" value="1"/>
</dbReference>
<dbReference type="OrthoDB" id="9810077at2"/>
<dbReference type="PANTHER" id="PTHR42794">
    <property type="entry name" value="HEMIN IMPORT ATP-BINDING PROTEIN HMUV"/>
    <property type="match status" value="1"/>
</dbReference>
<evidence type="ECO:0000256" key="1">
    <source>
        <dbReference type="ARBA" id="ARBA00005417"/>
    </source>
</evidence>
<keyword evidence="2" id="KW-0813">Transport</keyword>
<dbReference type="KEGG" id="rei:IE4771_PE00617"/>
<comment type="function">
    <text evidence="6">Part of the ABC transporter complex HmuTUV involved in hemin import. Responsible for energy coupling to the transport system.</text>
</comment>
<dbReference type="InterPro" id="IPR017871">
    <property type="entry name" value="ABC_transporter-like_CS"/>
</dbReference>
<protein>
    <submittedName>
        <fullName evidence="8">Iron(3+)-hydroxamate ABC transporter ATP-binding protein</fullName>
    </submittedName>
</protein>
<dbReference type="RefSeq" id="WP_040143121.1">
    <property type="nucleotide sequence ID" value="NZ_CP006991.1"/>
</dbReference>
<dbReference type="Pfam" id="PF00005">
    <property type="entry name" value="ABC_tran"/>
    <property type="match status" value="1"/>
</dbReference>
<keyword evidence="4 8" id="KW-0067">ATP-binding</keyword>
<feature type="domain" description="ABC transporter" evidence="7">
    <location>
        <begin position="2"/>
        <end position="241"/>
    </location>
</feature>
<evidence type="ECO:0000313" key="9">
    <source>
        <dbReference type="Proteomes" id="UP000027180"/>
    </source>
</evidence>
<proteinExistence type="inferred from homology"/>
<comment type="similarity">
    <text evidence="1">Belongs to the ABC transporter superfamily.</text>
</comment>
<dbReference type="SUPFAM" id="SSF52540">
    <property type="entry name" value="P-loop containing nucleoside triphosphate hydrolases"/>
    <property type="match status" value="1"/>
</dbReference>
<evidence type="ECO:0000256" key="2">
    <source>
        <dbReference type="ARBA" id="ARBA00022448"/>
    </source>
</evidence>
<dbReference type="InterPro" id="IPR003593">
    <property type="entry name" value="AAA+_ATPase"/>
</dbReference>
<evidence type="ECO:0000256" key="4">
    <source>
        <dbReference type="ARBA" id="ARBA00022840"/>
    </source>
</evidence>
<evidence type="ECO:0000313" key="8">
    <source>
        <dbReference type="EMBL" id="AIC31840.1"/>
    </source>
</evidence>
<reference evidence="8 9" key="1">
    <citation type="submission" date="2013-12" db="EMBL/GenBank/DDBJ databases">
        <title>Complete genome sequence of Rhizobium etli bv. mimosae IE4771.</title>
        <authorList>
            <person name="Bustos P."/>
            <person name="Santamaria R.I."/>
            <person name="Lozano L."/>
            <person name="Ormeno-Orrillo E."/>
            <person name="Rogel M.A."/>
            <person name="Romero D."/>
            <person name="Cevallos M.A."/>
            <person name="Martinez-Romero E."/>
            <person name="Gonzalez V."/>
        </authorList>
    </citation>
    <scope>NUCLEOTIDE SEQUENCE [LARGE SCALE GENOMIC DNA]</scope>
    <source>
        <strain evidence="8 9">IE4771</strain>
        <plasmid evidence="9">Plasmid pRetIE4771e</plasmid>
    </source>
</reference>
<name>A0A060IIT7_RHIET</name>
<dbReference type="EMBL" id="CP006991">
    <property type="protein sequence ID" value="AIC31840.1"/>
    <property type="molecule type" value="Genomic_DNA"/>
</dbReference>
<dbReference type="PANTHER" id="PTHR42794:SF1">
    <property type="entry name" value="HEMIN IMPORT ATP-BINDING PROTEIN HMUV"/>
    <property type="match status" value="1"/>
</dbReference>
<keyword evidence="5" id="KW-1278">Translocase</keyword>
<gene>
    <name evidence="8" type="ORF">IE4771_PE00617</name>
</gene>
<dbReference type="AlphaFoldDB" id="A0A060IIT7"/>
<evidence type="ECO:0000259" key="7">
    <source>
        <dbReference type="PROSITE" id="PS50893"/>
    </source>
</evidence>
<dbReference type="PROSITE" id="PS50893">
    <property type="entry name" value="ABC_TRANSPORTER_2"/>
    <property type="match status" value="1"/>
</dbReference>
<keyword evidence="8" id="KW-0614">Plasmid</keyword>
<evidence type="ECO:0000256" key="6">
    <source>
        <dbReference type="ARBA" id="ARBA00037066"/>
    </source>
</evidence>
<dbReference type="PROSITE" id="PS00211">
    <property type="entry name" value="ABC_TRANSPORTER_1"/>
    <property type="match status" value="1"/>
</dbReference>
<dbReference type="GO" id="GO:0005524">
    <property type="term" value="F:ATP binding"/>
    <property type="evidence" value="ECO:0007669"/>
    <property type="project" value="UniProtKB-KW"/>
</dbReference>
<dbReference type="GO" id="GO:0016887">
    <property type="term" value="F:ATP hydrolysis activity"/>
    <property type="evidence" value="ECO:0007669"/>
    <property type="project" value="InterPro"/>
</dbReference>
<keyword evidence="3" id="KW-0547">Nucleotide-binding</keyword>
<dbReference type="InterPro" id="IPR027417">
    <property type="entry name" value="P-loop_NTPase"/>
</dbReference>
<evidence type="ECO:0000256" key="3">
    <source>
        <dbReference type="ARBA" id="ARBA00022741"/>
    </source>
</evidence>